<feature type="domain" description="Transposase IS701-like DDE" evidence="2">
    <location>
        <begin position="32"/>
        <end position="87"/>
    </location>
</feature>
<gene>
    <name evidence="3" type="ORF">D7294_08120</name>
</gene>
<feature type="region of interest" description="Disordered" evidence="1">
    <location>
        <begin position="1"/>
        <end position="20"/>
    </location>
</feature>
<evidence type="ECO:0000259" key="2">
    <source>
        <dbReference type="Pfam" id="PF13546"/>
    </source>
</evidence>
<keyword evidence="4" id="KW-1185">Reference proteome</keyword>
<dbReference type="OrthoDB" id="4954307at2"/>
<protein>
    <recommendedName>
        <fullName evidence="2">Transposase IS701-like DDE domain-containing protein</fullName>
    </recommendedName>
</protein>
<evidence type="ECO:0000256" key="1">
    <source>
        <dbReference type="SAM" id="MobiDB-lite"/>
    </source>
</evidence>
<sequence length="103" mass="11066">MRSAAASARSSRVSASAESAASIRGFFVEDLYREDAVLVVDETGDLKKGMHTVGVRRQHTGTAGRIESSELLQRCRSRVRTALASDVMRFGLPAPGSRSAGRE</sequence>
<dbReference type="AlphaFoldDB" id="A0A3A9ZCK3"/>
<proteinExistence type="predicted"/>
<dbReference type="Pfam" id="PF13546">
    <property type="entry name" value="DDE_5"/>
    <property type="match status" value="1"/>
</dbReference>
<dbReference type="Proteomes" id="UP000272474">
    <property type="component" value="Unassembled WGS sequence"/>
</dbReference>
<comment type="caution">
    <text evidence="3">The sequence shown here is derived from an EMBL/GenBank/DDBJ whole genome shotgun (WGS) entry which is preliminary data.</text>
</comment>
<evidence type="ECO:0000313" key="4">
    <source>
        <dbReference type="Proteomes" id="UP000272474"/>
    </source>
</evidence>
<reference evidence="3 4" key="1">
    <citation type="journal article" date="2014" name="Int. J. Syst. Evol. Microbiol.">
        <title>Streptomyces hoynatensis sp. nov., isolated from deep marine sediment.</title>
        <authorList>
            <person name="Veyisoglu A."/>
            <person name="Sahin N."/>
        </authorList>
    </citation>
    <scope>NUCLEOTIDE SEQUENCE [LARGE SCALE GENOMIC DNA]</scope>
    <source>
        <strain evidence="3 4">KCTC 29097</strain>
    </source>
</reference>
<dbReference type="InterPro" id="IPR038721">
    <property type="entry name" value="IS701-like_DDE_dom"/>
</dbReference>
<evidence type="ECO:0000313" key="3">
    <source>
        <dbReference type="EMBL" id="RKN45047.1"/>
    </source>
</evidence>
<organism evidence="3 4">
    <name type="scientific">Streptomyces hoynatensis</name>
    <dbReference type="NCBI Taxonomy" id="1141874"/>
    <lineage>
        <taxon>Bacteria</taxon>
        <taxon>Bacillati</taxon>
        <taxon>Actinomycetota</taxon>
        <taxon>Actinomycetes</taxon>
        <taxon>Kitasatosporales</taxon>
        <taxon>Streptomycetaceae</taxon>
        <taxon>Streptomyces</taxon>
    </lineage>
</organism>
<name>A0A3A9ZCK3_9ACTN</name>
<accession>A0A3A9ZCK3</accession>
<dbReference type="EMBL" id="RBAL01000003">
    <property type="protein sequence ID" value="RKN45047.1"/>
    <property type="molecule type" value="Genomic_DNA"/>
</dbReference>